<sequence>MTSEIQVRACAGAGDTEAFIRFPYRLHRAEPHWVPPLLLERRDFLDPLKNPLYEYAKVQTFLALRDGEVVGTIAAVRNDRYGQFHPEEAHVGFFGLFECVPDQAVASALTGAACAWLRAEGRTVARGPVNLTTNDIVGLLVDGFDADNAIMMPYNPAYYGGLLEGAGFAKAKDVHAYYMAKAECADRLTAVANRLDRGGLVRIRPIDLKRWNEELEFVRDTYNVAWADNWGFVPWTDRELEFIAKELKPLVDPRYAFVGEVGGVPAGFIVSIPDANEALKLARGRLLPFGLLRILWKLKVTGCSNLRTLIMGVLPQYRRRGLDLLMIHHTIKNAAGTPYQGAEVGWILEDNQALLGPLHHMGARRTKTYRVYDRPC</sequence>
<dbReference type="GO" id="GO:0016747">
    <property type="term" value="F:acyltransferase activity, transferring groups other than amino-acyl groups"/>
    <property type="evidence" value="ECO:0007669"/>
    <property type="project" value="InterPro"/>
</dbReference>
<reference evidence="3" key="1">
    <citation type="journal article" date="2023" name="Int. J. Syst. Evol. Microbiol.">
        <title>Mesoterricola silvestris gen. nov., sp. nov., Mesoterricola sediminis sp. nov., Geothrix oryzae sp. nov., Geothrix edaphica sp. nov., Geothrix rubra sp. nov., and Geothrix limicola sp. nov., six novel members of Acidobacteriota isolated from soils.</title>
        <authorList>
            <person name="Itoh H."/>
            <person name="Sugisawa Y."/>
            <person name="Mise K."/>
            <person name="Xu Z."/>
            <person name="Kuniyasu M."/>
            <person name="Ushijima N."/>
            <person name="Kawano K."/>
            <person name="Kobayashi E."/>
            <person name="Shiratori Y."/>
            <person name="Masuda Y."/>
            <person name="Senoo K."/>
        </authorList>
    </citation>
    <scope>NUCLEOTIDE SEQUENCE [LARGE SCALE GENOMIC DNA]</scope>
    <source>
        <strain evidence="3">W79</strain>
    </source>
</reference>
<dbReference type="InterPro" id="IPR016181">
    <property type="entry name" value="Acyl_CoA_acyltransferase"/>
</dbReference>
<dbReference type="PANTHER" id="PTHR41368:SF1">
    <property type="entry name" value="PROTEIN YGHO"/>
    <property type="match status" value="1"/>
</dbReference>
<feature type="domain" description="N-acetyltransferase" evidence="1">
    <location>
        <begin position="201"/>
        <end position="376"/>
    </location>
</feature>
<dbReference type="InterPro" id="IPR039968">
    <property type="entry name" value="BcerS-like"/>
</dbReference>
<evidence type="ECO:0000313" key="2">
    <source>
        <dbReference type="EMBL" id="BDU73307.1"/>
    </source>
</evidence>
<keyword evidence="3" id="KW-1185">Reference proteome</keyword>
<evidence type="ECO:0000259" key="1">
    <source>
        <dbReference type="PROSITE" id="PS51186"/>
    </source>
</evidence>
<dbReference type="Gene3D" id="3.40.630.30">
    <property type="match status" value="1"/>
</dbReference>
<gene>
    <name evidence="2" type="ORF">METEAL_24810</name>
</gene>
<accession>A0AA48GSQ4</accession>
<dbReference type="KEGG" id="msil:METEAL_24810"/>
<protein>
    <recommendedName>
        <fullName evidence="1">N-acetyltransferase domain-containing protein</fullName>
    </recommendedName>
</protein>
<dbReference type="RefSeq" id="WP_316411959.1">
    <property type="nucleotide sequence ID" value="NZ_AP027080.1"/>
</dbReference>
<organism evidence="2 3">
    <name type="scientific">Mesoterricola silvestris</name>
    <dbReference type="NCBI Taxonomy" id="2927979"/>
    <lineage>
        <taxon>Bacteria</taxon>
        <taxon>Pseudomonadati</taxon>
        <taxon>Acidobacteriota</taxon>
        <taxon>Holophagae</taxon>
        <taxon>Holophagales</taxon>
        <taxon>Holophagaceae</taxon>
        <taxon>Mesoterricola</taxon>
    </lineage>
</organism>
<proteinExistence type="predicted"/>
<dbReference type="PANTHER" id="PTHR41368">
    <property type="entry name" value="PROTEIN YGHO"/>
    <property type="match status" value="1"/>
</dbReference>
<dbReference type="PROSITE" id="PS51186">
    <property type="entry name" value="GNAT"/>
    <property type="match status" value="1"/>
</dbReference>
<dbReference type="AlphaFoldDB" id="A0AA48GSQ4"/>
<name>A0AA48GSQ4_9BACT</name>
<dbReference type="InterPro" id="IPR000182">
    <property type="entry name" value="GNAT_dom"/>
</dbReference>
<evidence type="ECO:0000313" key="3">
    <source>
        <dbReference type="Proteomes" id="UP001238179"/>
    </source>
</evidence>
<dbReference type="SUPFAM" id="SSF55729">
    <property type="entry name" value="Acyl-CoA N-acyltransferases (Nat)"/>
    <property type="match status" value="1"/>
</dbReference>
<dbReference type="EMBL" id="AP027080">
    <property type="protein sequence ID" value="BDU73307.1"/>
    <property type="molecule type" value="Genomic_DNA"/>
</dbReference>
<dbReference type="Proteomes" id="UP001238179">
    <property type="component" value="Chromosome"/>
</dbReference>